<dbReference type="CDD" id="cd06648">
    <property type="entry name" value="STKc_PAK_II"/>
    <property type="match status" value="1"/>
</dbReference>
<dbReference type="PROSITE" id="PS50011">
    <property type="entry name" value="PROTEIN_KINASE_DOM"/>
    <property type="match status" value="1"/>
</dbReference>
<dbReference type="PROSITE" id="PS00107">
    <property type="entry name" value="PROTEIN_KINASE_ATP"/>
    <property type="match status" value="1"/>
</dbReference>
<evidence type="ECO:0000313" key="15">
    <source>
        <dbReference type="Proteomes" id="UP000887569"/>
    </source>
</evidence>
<evidence type="ECO:0000256" key="6">
    <source>
        <dbReference type="ARBA" id="ARBA00022723"/>
    </source>
</evidence>
<evidence type="ECO:0000259" key="14">
    <source>
        <dbReference type="PROSITE" id="PS50108"/>
    </source>
</evidence>
<proteinExistence type="inferred from homology"/>
<comment type="cofactor">
    <cofactor evidence="1">
        <name>Mg(2+)</name>
        <dbReference type="ChEBI" id="CHEBI:18420"/>
    </cofactor>
</comment>
<evidence type="ECO:0000256" key="9">
    <source>
        <dbReference type="ARBA" id="ARBA00022840"/>
    </source>
</evidence>
<comment type="similarity">
    <text evidence="2">Belongs to the protein kinase superfamily. STE Ser/Thr protein kinase family. STE20 subfamily.</text>
</comment>
<evidence type="ECO:0000256" key="8">
    <source>
        <dbReference type="ARBA" id="ARBA00022777"/>
    </source>
</evidence>
<keyword evidence="7 11" id="KW-0547">Nucleotide-binding</keyword>
<dbReference type="Pfam" id="PF00069">
    <property type="entry name" value="Pkinase"/>
    <property type="match status" value="1"/>
</dbReference>
<dbReference type="GO" id="GO:0004674">
    <property type="term" value="F:protein serine/threonine kinase activity"/>
    <property type="evidence" value="ECO:0007669"/>
    <property type="project" value="UniProtKB-KW"/>
</dbReference>
<dbReference type="Pfam" id="PF00786">
    <property type="entry name" value="PBD"/>
    <property type="match status" value="1"/>
</dbReference>
<dbReference type="PANTHER" id="PTHR45832:SF8">
    <property type="entry name" value="PROTEIN KINASE DOMAIN-CONTAINING PROTEIN"/>
    <property type="match status" value="1"/>
</dbReference>
<dbReference type="InterPro" id="IPR017441">
    <property type="entry name" value="Protein_kinase_ATP_BS"/>
</dbReference>
<evidence type="ECO:0000256" key="7">
    <source>
        <dbReference type="ARBA" id="ARBA00022741"/>
    </source>
</evidence>
<feature type="domain" description="CRIB" evidence="14">
    <location>
        <begin position="24"/>
        <end position="37"/>
    </location>
</feature>
<dbReference type="SMART" id="SM00285">
    <property type="entry name" value="PBD"/>
    <property type="match status" value="1"/>
</dbReference>
<dbReference type="AlphaFoldDB" id="A0A915CED9"/>
<dbReference type="FunFam" id="1.10.510.10:FF:000768">
    <property type="entry name" value="Non-specific serine/threonine protein kinase"/>
    <property type="match status" value="1"/>
</dbReference>
<protein>
    <recommendedName>
        <fullName evidence="3">non-specific serine/threonine protein kinase</fullName>
        <ecNumber evidence="3">2.7.11.1</ecNumber>
    </recommendedName>
</protein>
<keyword evidence="9 11" id="KW-0067">ATP-binding</keyword>
<feature type="domain" description="Protein kinase" evidence="13">
    <location>
        <begin position="303"/>
        <end position="554"/>
    </location>
</feature>
<feature type="region of interest" description="Disordered" evidence="12">
    <location>
        <begin position="141"/>
        <end position="170"/>
    </location>
</feature>
<dbReference type="Gene3D" id="3.90.810.10">
    <property type="entry name" value="CRIB domain"/>
    <property type="match status" value="1"/>
</dbReference>
<dbReference type="Gene3D" id="3.30.200.20">
    <property type="entry name" value="Phosphorylase Kinase, domain 1"/>
    <property type="match status" value="1"/>
</dbReference>
<dbReference type="EC" id="2.7.11.1" evidence="3"/>
<organism evidence="15 16">
    <name type="scientific">Parascaris univalens</name>
    <name type="common">Nematode worm</name>
    <dbReference type="NCBI Taxonomy" id="6257"/>
    <lineage>
        <taxon>Eukaryota</taxon>
        <taxon>Metazoa</taxon>
        <taxon>Ecdysozoa</taxon>
        <taxon>Nematoda</taxon>
        <taxon>Chromadorea</taxon>
        <taxon>Rhabditida</taxon>
        <taxon>Spirurina</taxon>
        <taxon>Ascaridomorpha</taxon>
        <taxon>Ascaridoidea</taxon>
        <taxon>Ascarididae</taxon>
        <taxon>Parascaris</taxon>
    </lineage>
</organism>
<dbReference type="InterPro" id="IPR033923">
    <property type="entry name" value="PAK_BD"/>
</dbReference>
<evidence type="ECO:0000256" key="4">
    <source>
        <dbReference type="ARBA" id="ARBA00022527"/>
    </source>
</evidence>
<dbReference type="InterPro" id="IPR036936">
    <property type="entry name" value="CRIB_dom_sf"/>
</dbReference>
<keyword evidence="4" id="KW-0723">Serine/threonine-protein kinase</keyword>
<evidence type="ECO:0000256" key="10">
    <source>
        <dbReference type="ARBA" id="ARBA00022842"/>
    </source>
</evidence>
<name>A0A915CED9_PARUN</name>
<evidence type="ECO:0000313" key="16">
    <source>
        <dbReference type="WBParaSite" id="PgR135_g004_t02"/>
    </source>
</evidence>
<accession>A0A915CED9</accession>
<dbReference type="InterPro" id="IPR011009">
    <property type="entry name" value="Kinase-like_dom_sf"/>
</dbReference>
<dbReference type="InterPro" id="IPR000719">
    <property type="entry name" value="Prot_kinase_dom"/>
</dbReference>
<dbReference type="FunFam" id="3.30.200.20:FF:000705">
    <property type="entry name" value="Non-specific serine/threonine protein kinase"/>
    <property type="match status" value="1"/>
</dbReference>
<sequence length="572" mass="63685">IFYTKTFRKHSAMSMRRKAKKIEISAPTNFVHRIHAGYDPSTGEYHGLPKQWQAIIGTPFSNRRGRPRPMVDPSCITPLEIAEIKTIVRGDVPSRSISSAMQSGNVSVAQSNAFRTALQSVASPPTVRQCVRIPENWTPITSPSPCPSATGSARNQHYHPNRPPSNRFQRNNGFIVPSSTVMSGCDPALRLSSRWNPRQVTSFPVTDLSCALSSTPDLPPRVSNQPPVVTHQVQSTPLNEAIATVPTTSAMSSSEAAAYRPSAGVAQPFAPLRRDENRNRLSHEEFRAALKMVVSAGDPRSDLTNFVQIGEGSTGVVMTADQVSRKRCVAVKRMDILKQQRRELLFNEVVIMRDYEHPNIVQMFGSYLIGDELWVIMEYMEGGALTDIITQTRMDEQMIATVCVQCLRALEYLHSKGVVHRDIKSDSILLARNGVAKLSDFGFCGQLSAEVPRRRSLVGTPYWMSPEVISRMPYGTEADIWSLGIMLIEMVQGEPPLFDVQPLQAMRTIRDMPPPTFSPTARVSPDLEYFLSRMLVRDASQRATATELLQHPFLRKARQPSIICPLMNLNSS</sequence>
<keyword evidence="10" id="KW-0460">Magnesium</keyword>
<feature type="compositionally biased region" description="Polar residues" evidence="12">
    <location>
        <begin position="141"/>
        <end position="155"/>
    </location>
</feature>
<dbReference type="PROSITE" id="PS50108">
    <property type="entry name" value="CRIB"/>
    <property type="match status" value="1"/>
</dbReference>
<evidence type="ECO:0000256" key="2">
    <source>
        <dbReference type="ARBA" id="ARBA00008874"/>
    </source>
</evidence>
<dbReference type="WBParaSite" id="PgR135_g004_t02">
    <property type="protein sequence ID" value="PgR135_g004_t02"/>
    <property type="gene ID" value="PgR135_g004"/>
</dbReference>
<dbReference type="Proteomes" id="UP000887569">
    <property type="component" value="Unplaced"/>
</dbReference>
<evidence type="ECO:0000259" key="13">
    <source>
        <dbReference type="PROSITE" id="PS50011"/>
    </source>
</evidence>
<evidence type="ECO:0000256" key="3">
    <source>
        <dbReference type="ARBA" id="ARBA00012513"/>
    </source>
</evidence>
<evidence type="ECO:0000256" key="11">
    <source>
        <dbReference type="PROSITE-ProRule" id="PRU10141"/>
    </source>
</evidence>
<keyword evidence="15" id="KW-1185">Reference proteome</keyword>
<dbReference type="SUPFAM" id="SSF56112">
    <property type="entry name" value="Protein kinase-like (PK-like)"/>
    <property type="match status" value="1"/>
</dbReference>
<keyword evidence="6" id="KW-0479">Metal-binding</keyword>
<evidence type="ECO:0000256" key="5">
    <source>
        <dbReference type="ARBA" id="ARBA00022679"/>
    </source>
</evidence>
<keyword evidence="8" id="KW-0418">Kinase</keyword>
<dbReference type="GO" id="GO:0046872">
    <property type="term" value="F:metal ion binding"/>
    <property type="evidence" value="ECO:0007669"/>
    <property type="project" value="UniProtKB-KW"/>
</dbReference>
<feature type="binding site" evidence="11">
    <location>
        <position position="332"/>
    </location>
    <ligand>
        <name>ATP</name>
        <dbReference type="ChEBI" id="CHEBI:30616"/>
    </ligand>
</feature>
<dbReference type="InterPro" id="IPR051931">
    <property type="entry name" value="PAK3-like"/>
</dbReference>
<dbReference type="GO" id="GO:0005524">
    <property type="term" value="F:ATP binding"/>
    <property type="evidence" value="ECO:0007669"/>
    <property type="project" value="UniProtKB-UniRule"/>
</dbReference>
<keyword evidence="5" id="KW-0808">Transferase</keyword>
<dbReference type="Gene3D" id="1.10.510.10">
    <property type="entry name" value="Transferase(Phosphotransferase) domain 1"/>
    <property type="match status" value="1"/>
</dbReference>
<evidence type="ECO:0000256" key="12">
    <source>
        <dbReference type="SAM" id="MobiDB-lite"/>
    </source>
</evidence>
<dbReference type="PANTHER" id="PTHR45832">
    <property type="entry name" value="SERINE/THREONINE-PROTEIN KINASE SAMKA-RELATED-RELATED"/>
    <property type="match status" value="1"/>
</dbReference>
<reference evidence="16" key="1">
    <citation type="submission" date="2022-11" db="UniProtKB">
        <authorList>
            <consortium name="WormBaseParasite"/>
        </authorList>
    </citation>
    <scope>IDENTIFICATION</scope>
</reference>
<dbReference type="InterPro" id="IPR000095">
    <property type="entry name" value="CRIB_dom"/>
</dbReference>
<dbReference type="CDD" id="cd01093">
    <property type="entry name" value="CRIB_PAK_like"/>
    <property type="match status" value="1"/>
</dbReference>
<evidence type="ECO:0000256" key="1">
    <source>
        <dbReference type="ARBA" id="ARBA00001946"/>
    </source>
</evidence>